<dbReference type="STRING" id="56110.Oscil6304_1755"/>
<dbReference type="Pfam" id="PF20797">
    <property type="entry name" value="HepT-like_2"/>
    <property type="match status" value="1"/>
</dbReference>
<evidence type="ECO:0000313" key="2">
    <source>
        <dbReference type="EMBL" id="AFY81436.1"/>
    </source>
</evidence>
<dbReference type="eggNOG" id="ENOG5033648">
    <property type="taxonomic scope" value="Bacteria"/>
</dbReference>
<dbReference type="AlphaFoldDB" id="K9TH18"/>
<reference evidence="2 3" key="1">
    <citation type="submission" date="2012-06" db="EMBL/GenBank/DDBJ databases">
        <title>Finished chromosome of genome of Oscillatoria acuminata PCC 6304.</title>
        <authorList>
            <consortium name="US DOE Joint Genome Institute"/>
            <person name="Gugger M."/>
            <person name="Coursin T."/>
            <person name="Rippka R."/>
            <person name="Tandeau De Marsac N."/>
            <person name="Huntemann M."/>
            <person name="Wei C.-L."/>
            <person name="Han J."/>
            <person name="Detter J.C."/>
            <person name="Han C."/>
            <person name="Tapia R."/>
            <person name="Davenport K."/>
            <person name="Daligault H."/>
            <person name="Erkkila T."/>
            <person name="Gu W."/>
            <person name="Munk A.C.C."/>
            <person name="Teshima H."/>
            <person name="Xu Y."/>
            <person name="Chain P."/>
            <person name="Chen A."/>
            <person name="Krypides N."/>
            <person name="Mavromatis K."/>
            <person name="Markowitz V."/>
            <person name="Szeto E."/>
            <person name="Ivanova N."/>
            <person name="Mikhailova N."/>
            <person name="Ovchinnikova G."/>
            <person name="Pagani I."/>
            <person name="Pati A."/>
            <person name="Goodwin L."/>
            <person name="Peters L."/>
            <person name="Pitluck S."/>
            <person name="Woyke T."/>
            <person name="Kerfeld C."/>
        </authorList>
    </citation>
    <scope>NUCLEOTIDE SEQUENCE [LARGE SCALE GENOMIC DNA]</scope>
    <source>
        <strain evidence="2 3">PCC 6304</strain>
    </source>
</reference>
<dbReference type="Proteomes" id="UP000010367">
    <property type="component" value="Chromosome"/>
</dbReference>
<dbReference type="EMBL" id="CP003607">
    <property type="protein sequence ID" value="AFY81436.1"/>
    <property type="molecule type" value="Genomic_DNA"/>
</dbReference>
<evidence type="ECO:0000259" key="1">
    <source>
        <dbReference type="Pfam" id="PF20797"/>
    </source>
</evidence>
<name>K9TH18_9CYAN</name>
<organism evidence="2 3">
    <name type="scientific">Oscillatoria acuminata PCC 6304</name>
    <dbReference type="NCBI Taxonomy" id="56110"/>
    <lineage>
        <taxon>Bacteria</taxon>
        <taxon>Bacillati</taxon>
        <taxon>Cyanobacteriota</taxon>
        <taxon>Cyanophyceae</taxon>
        <taxon>Oscillatoriophycideae</taxon>
        <taxon>Oscillatoriales</taxon>
        <taxon>Oscillatoriaceae</taxon>
        <taxon>Oscillatoria</taxon>
    </lineage>
</organism>
<protein>
    <recommendedName>
        <fullName evidence="1">HepT-like domain-containing protein</fullName>
    </recommendedName>
</protein>
<dbReference type="InParanoid" id="K9TH18"/>
<dbReference type="KEGG" id="oac:Oscil6304_1755"/>
<evidence type="ECO:0000313" key="3">
    <source>
        <dbReference type="Proteomes" id="UP000010367"/>
    </source>
</evidence>
<dbReference type="HOGENOM" id="CLU_131990_0_0_3"/>
<dbReference type="RefSeq" id="WP_015148080.1">
    <property type="nucleotide sequence ID" value="NC_019693.1"/>
</dbReference>
<proteinExistence type="predicted"/>
<feature type="domain" description="HepT-like" evidence="1">
    <location>
        <begin position="45"/>
        <end position="150"/>
    </location>
</feature>
<gene>
    <name evidence="2" type="ORF">Oscil6304_1755</name>
</gene>
<dbReference type="InterPro" id="IPR048769">
    <property type="entry name" value="HepT-like_dom"/>
</dbReference>
<accession>K9TH18</accession>
<dbReference type="OrthoDB" id="9792853at2"/>
<keyword evidence="3" id="KW-1185">Reference proteome</keyword>
<dbReference type="PATRIC" id="fig|56110.3.peg.2108"/>
<sequence length="155" mass="18159">MDSQTLVILTVDIQAQMALIKGVHEKLVIRAKRLQPDDEIVLESIAYQIHHLYSATEELMKIVATYFENNINESNQWHSLLLQRMKMDIPEIRPALLSPESYLIINSLRGFRHFFRHAYGATLEYEPLKTNLDKSLNLFPQLESDVKQFIFRQKC</sequence>